<dbReference type="InterPro" id="IPR047727">
    <property type="entry name" value="Sce7725-like"/>
</dbReference>
<evidence type="ECO:0000313" key="2">
    <source>
        <dbReference type="Proteomes" id="UP000270261"/>
    </source>
</evidence>
<protein>
    <submittedName>
        <fullName evidence="1">ATP-binding protein</fullName>
    </submittedName>
</protein>
<reference evidence="1 2" key="1">
    <citation type="submission" date="2018-11" db="EMBL/GenBank/DDBJ databases">
        <title>Genome sequencing of Lautropia sp. KCOM 2505 (= ChDC F240).</title>
        <authorList>
            <person name="Kook J.-K."/>
            <person name="Park S.-N."/>
            <person name="Lim Y.K."/>
        </authorList>
    </citation>
    <scope>NUCLEOTIDE SEQUENCE [LARGE SCALE GENOMIC DNA]</scope>
    <source>
        <strain evidence="1 2">KCOM 2505</strain>
    </source>
</reference>
<name>A0A426FRZ2_9BURK</name>
<accession>A0A426FRZ2</accession>
<dbReference type="EMBL" id="RRUE01000001">
    <property type="protein sequence ID" value="RRN45489.1"/>
    <property type="molecule type" value="Genomic_DNA"/>
</dbReference>
<keyword evidence="1" id="KW-0067">ATP-binding</keyword>
<dbReference type="AlphaFoldDB" id="A0A426FRZ2"/>
<keyword evidence="2" id="KW-1185">Reference proteome</keyword>
<dbReference type="Proteomes" id="UP000270261">
    <property type="component" value="Unassembled WGS sequence"/>
</dbReference>
<organism evidence="1 2">
    <name type="scientific">Lautropia dentalis</name>
    <dbReference type="NCBI Taxonomy" id="2490857"/>
    <lineage>
        <taxon>Bacteria</taxon>
        <taxon>Pseudomonadati</taxon>
        <taxon>Pseudomonadota</taxon>
        <taxon>Betaproteobacteria</taxon>
        <taxon>Burkholderiales</taxon>
        <taxon>Burkholderiaceae</taxon>
        <taxon>Lautropia</taxon>
    </lineage>
</organism>
<sequence length="314" mass="35446">MYHPYFRGKQFELVTIRETAKMLAENNFTPIIEPVRESLAGLKKSVDAIKKANGKAVVVINPFYGDHHEDASVITDFLKSSPDTSGTIFAGIMLHSDMKIDDILKIKDQCPDHDTVFIHSGFTDPKKLSSMIDEGMSCVSNTFIEEHAKLLYRKHFNGHKRILLRDGFKRQRNADYPTLEEFSDLHVTYKELGMDGFGDFLTVGNAYSESGGPAYAVALHITFIDPSKDDVMYIYHFVSDTRDTPTDPAGKFSQALGKLIKKLNSNSSHIIETEAIKEFRLLHENGHFPGLGYIKKLSMKHHIETISVYLKASR</sequence>
<dbReference type="OrthoDB" id="8910160at2"/>
<dbReference type="GO" id="GO:0005524">
    <property type="term" value="F:ATP binding"/>
    <property type="evidence" value="ECO:0007669"/>
    <property type="project" value="UniProtKB-KW"/>
</dbReference>
<comment type="caution">
    <text evidence="1">The sequence shown here is derived from an EMBL/GenBank/DDBJ whole genome shotgun (WGS) entry which is preliminary data.</text>
</comment>
<dbReference type="RefSeq" id="WP_125094918.1">
    <property type="nucleotide sequence ID" value="NZ_RRUE01000001.1"/>
</dbReference>
<dbReference type="NCBIfam" id="NF033831">
    <property type="entry name" value="sce7725_fam"/>
    <property type="match status" value="1"/>
</dbReference>
<evidence type="ECO:0000313" key="1">
    <source>
        <dbReference type="EMBL" id="RRN45489.1"/>
    </source>
</evidence>
<gene>
    <name evidence="1" type="ORF">EHV23_04675</name>
</gene>
<keyword evidence="1" id="KW-0547">Nucleotide-binding</keyword>
<proteinExistence type="predicted"/>